<feature type="repeat" description="ANK" evidence="13">
    <location>
        <begin position="1012"/>
        <end position="1044"/>
    </location>
</feature>
<dbReference type="InterPro" id="IPR050889">
    <property type="entry name" value="Dendritic_Spine_Reg/Scaffold"/>
</dbReference>
<evidence type="ECO:0000256" key="15">
    <source>
        <dbReference type="SAM" id="MobiDB-lite"/>
    </source>
</evidence>
<evidence type="ECO:0000256" key="6">
    <source>
        <dbReference type="ARBA" id="ARBA00022803"/>
    </source>
</evidence>
<evidence type="ECO:0000256" key="13">
    <source>
        <dbReference type="PROSITE-ProRule" id="PRU00023"/>
    </source>
</evidence>
<keyword evidence="3" id="KW-1052">Target cell membrane</keyword>
<dbReference type="Pfam" id="PF00023">
    <property type="entry name" value="Ank"/>
    <property type="match status" value="1"/>
</dbReference>
<feature type="domain" description="TANC1/2-like winged helix" evidence="17">
    <location>
        <begin position="584"/>
        <end position="741"/>
    </location>
</feature>
<evidence type="ECO:0000256" key="8">
    <source>
        <dbReference type="ARBA" id="ARBA00023028"/>
    </source>
</evidence>
<dbReference type="PROSITE" id="PS50005">
    <property type="entry name" value="TPR"/>
    <property type="match status" value="1"/>
</dbReference>
<dbReference type="InterPro" id="IPR011990">
    <property type="entry name" value="TPR-like_helical_dom_sf"/>
</dbReference>
<dbReference type="SMART" id="SM00028">
    <property type="entry name" value="TPR"/>
    <property type="match status" value="3"/>
</dbReference>
<dbReference type="Pfam" id="PF12796">
    <property type="entry name" value="Ank_2"/>
    <property type="match status" value="2"/>
</dbReference>
<keyword evidence="9 13" id="KW-0040">ANK repeat</keyword>
<evidence type="ECO:0000313" key="19">
    <source>
        <dbReference type="RefSeq" id="XP_022257252.1"/>
    </source>
</evidence>
<evidence type="ECO:0000256" key="1">
    <source>
        <dbReference type="ARBA" id="ARBA00004175"/>
    </source>
</evidence>
<evidence type="ECO:0000256" key="10">
    <source>
        <dbReference type="ARBA" id="ARBA00023298"/>
    </source>
</evidence>
<dbReference type="PANTHER" id="PTHR24166:SF55">
    <property type="entry name" value="ROLLING PEBBLES, ISOFORM B"/>
    <property type="match status" value="1"/>
</dbReference>
<dbReference type="Pfam" id="PF25521">
    <property type="entry name" value="WHD_TANC1"/>
    <property type="match status" value="1"/>
</dbReference>
<feature type="region of interest" description="Disordered" evidence="15">
    <location>
        <begin position="1254"/>
        <end position="1281"/>
    </location>
</feature>
<feature type="region of interest" description="Disordered" evidence="15">
    <location>
        <begin position="299"/>
        <end position="324"/>
    </location>
</feature>
<dbReference type="SUPFAM" id="SSF48403">
    <property type="entry name" value="Ankyrin repeat"/>
    <property type="match status" value="1"/>
</dbReference>
<dbReference type="InterPro" id="IPR027417">
    <property type="entry name" value="P-loop_NTPase"/>
</dbReference>
<gene>
    <name evidence="19" type="primary">LOC106473032</name>
</gene>
<dbReference type="PROSITE" id="PS50088">
    <property type="entry name" value="ANK_REPEAT"/>
    <property type="match status" value="7"/>
</dbReference>
<dbReference type="Pfam" id="PF25520">
    <property type="entry name" value="AAA_lid_TANC1"/>
    <property type="match status" value="1"/>
</dbReference>
<keyword evidence="18" id="KW-1185">Reference proteome</keyword>
<evidence type="ECO:0000256" key="14">
    <source>
        <dbReference type="PROSITE-ProRule" id="PRU00339"/>
    </source>
</evidence>
<evidence type="ECO:0000259" key="17">
    <source>
        <dbReference type="Pfam" id="PF25521"/>
    </source>
</evidence>
<evidence type="ECO:0000259" key="16">
    <source>
        <dbReference type="Pfam" id="PF25520"/>
    </source>
</evidence>
<comment type="similarity">
    <text evidence="12">Belongs to the TANC family.</text>
</comment>
<dbReference type="InterPro" id="IPR058018">
    <property type="entry name" value="AAA_lid_TANC1/2"/>
</dbReference>
<reference evidence="19" key="1">
    <citation type="submission" date="2025-08" db="UniProtKB">
        <authorList>
            <consortium name="RefSeq"/>
        </authorList>
    </citation>
    <scope>IDENTIFICATION</scope>
    <source>
        <tissue evidence="19">Muscle</tissue>
    </source>
</reference>
<keyword evidence="4" id="KW-0597">Phosphoprotein</keyword>
<dbReference type="InterPro" id="IPR019734">
    <property type="entry name" value="TPR_rpt"/>
</dbReference>
<evidence type="ECO:0000256" key="12">
    <source>
        <dbReference type="ARBA" id="ARBA00038259"/>
    </source>
</evidence>
<keyword evidence="7" id="KW-0770">Synapse</keyword>
<dbReference type="InterPro" id="IPR036770">
    <property type="entry name" value="Ankyrin_rpt-contain_sf"/>
</dbReference>
<dbReference type="Proteomes" id="UP000694941">
    <property type="component" value="Unplaced"/>
</dbReference>
<feature type="repeat" description="ANK" evidence="13">
    <location>
        <begin position="913"/>
        <end position="945"/>
    </location>
</feature>
<evidence type="ECO:0000313" key="18">
    <source>
        <dbReference type="Proteomes" id="UP000694941"/>
    </source>
</evidence>
<feature type="repeat" description="ANK" evidence="13">
    <location>
        <begin position="777"/>
        <end position="810"/>
    </location>
</feature>
<dbReference type="PRINTS" id="PR01415">
    <property type="entry name" value="ANKYRIN"/>
</dbReference>
<feature type="repeat" description="ANK" evidence="13">
    <location>
        <begin position="946"/>
        <end position="978"/>
    </location>
</feature>
<evidence type="ECO:0000256" key="3">
    <source>
        <dbReference type="ARBA" id="ARBA00022537"/>
    </source>
</evidence>
<dbReference type="PANTHER" id="PTHR24166">
    <property type="entry name" value="ROLLING PEBBLES, ISOFORM B"/>
    <property type="match status" value="1"/>
</dbReference>
<feature type="compositionally biased region" description="Polar residues" evidence="15">
    <location>
        <begin position="1259"/>
        <end position="1281"/>
    </location>
</feature>
<keyword evidence="5" id="KW-0677">Repeat</keyword>
<protein>
    <submittedName>
        <fullName evidence="19">Protein TANC2-like</fullName>
    </submittedName>
</protein>
<keyword evidence="8" id="KW-0800">Toxin</keyword>
<feature type="repeat" description="ANK" evidence="13">
    <location>
        <begin position="1045"/>
        <end position="1070"/>
    </location>
</feature>
<evidence type="ECO:0000256" key="4">
    <source>
        <dbReference type="ARBA" id="ARBA00022553"/>
    </source>
</evidence>
<keyword evidence="8" id="KW-0638">Presynaptic neurotoxin</keyword>
<keyword evidence="10" id="KW-0472">Membrane</keyword>
<evidence type="ECO:0000256" key="11">
    <source>
        <dbReference type="ARBA" id="ARBA00034110"/>
    </source>
</evidence>
<keyword evidence="6 14" id="KW-0802">TPR repeat</keyword>
<organism evidence="18 19">
    <name type="scientific">Limulus polyphemus</name>
    <name type="common">Atlantic horseshoe crab</name>
    <dbReference type="NCBI Taxonomy" id="6850"/>
    <lineage>
        <taxon>Eukaryota</taxon>
        <taxon>Metazoa</taxon>
        <taxon>Ecdysozoa</taxon>
        <taxon>Arthropoda</taxon>
        <taxon>Chelicerata</taxon>
        <taxon>Merostomata</taxon>
        <taxon>Xiphosura</taxon>
        <taxon>Limulidae</taxon>
        <taxon>Limulus</taxon>
    </lineage>
</organism>
<name>A0ABM1TMZ6_LIMPO</name>
<dbReference type="SUPFAM" id="SSF52540">
    <property type="entry name" value="P-loop containing nucleoside triphosphate hydrolases"/>
    <property type="match status" value="1"/>
</dbReference>
<evidence type="ECO:0000256" key="5">
    <source>
        <dbReference type="ARBA" id="ARBA00022737"/>
    </source>
</evidence>
<dbReference type="InterPro" id="IPR002110">
    <property type="entry name" value="Ankyrin_rpt"/>
</dbReference>
<keyword evidence="8" id="KW-0528">Neurotoxin</keyword>
<feature type="domain" description="TANC1/2-like AAA+ ATPase lid" evidence="16">
    <location>
        <begin position="487"/>
        <end position="582"/>
    </location>
</feature>
<dbReference type="SMART" id="SM00248">
    <property type="entry name" value="ANK"/>
    <property type="match status" value="9"/>
</dbReference>
<feature type="repeat" description="ANK" evidence="13">
    <location>
        <begin position="811"/>
        <end position="843"/>
    </location>
</feature>
<feature type="repeat" description="ANK" evidence="13">
    <location>
        <begin position="979"/>
        <end position="1011"/>
    </location>
</feature>
<evidence type="ECO:0000256" key="2">
    <source>
        <dbReference type="ARBA" id="ARBA00022483"/>
    </source>
</evidence>
<keyword evidence="2" id="KW-0268">Exocytosis</keyword>
<dbReference type="GeneID" id="106473032"/>
<dbReference type="SUPFAM" id="SSF48452">
    <property type="entry name" value="TPR-like"/>
    <property type="match status" value="1"/>
</dbReference>
<feature type="compositionally biased region" description="Low complexity" evidence="15">
    <location>
        <begin position="299"/>
        <end position="320"/>
    </location>
</feature>
<accession>A0ABM1TMZ6</accession>
<proteinExistence type="inferred from homology"/>
<dbReference type="Gene3D" id="3.40.50.300">
    <property type="entry name" value="P-loop containing nucleotide triphosphate hydrolases"/>
    <property type="match status" value="1"/>
</dbReference>
<dbReference type="RefSeq" id="XP_022257252.1">
    <property type="nucleotide sequence ID" value="XM_022401544.1"/>
</dbReference>
<evidence type="ECO:0000256" key="9">
    <source>
        <dbReference type="ARBA" id="ARBA00023043"/>
    </source>
</evidence>
<sequence length="1321" mass="146831">MLALDYGFTNFFTGELFISFLHPFFDHYFQYSELATVNRWSQNLIRKVRSLWDIDGELPHHGNKGNDKVKRNGFYTRLGVLLGGKGQESPRTAPLRPDSTDLISQDAYANVSLVSGEAHITGSANISPVTTVANSSIVNDASMDNLRAKRELRRDSVASFMSSCPSGFLSPLATNFRRQLSERMKESSPFWKRSAFIRRSDRSIRTSFAVDSRGYSQAYTMVPLSLKPMFFEVPQTETEPIFFGRQWLYREIEQELMSSSHNNRGVVITGGPGSGKTSLILQLVDYSSFGRRREDSSYYSKDTLSSSGSDAMSTSSGDGTPTYQSRLSLTQEAARFLGGHVVAYHFCQADNNVTCLVPEYVHNMAAQLCQSPQLAGYRELLLKERRFQDLLAMSSCMVDPSTAFIKGILEPLHSLRKLGRIANTLCLIVIDGLNEAEFHRPDYGDTIASFLTRHILQFPPWLKVVVTVRTAFQEIVSSLAFHFISLDRVTINDNLKQDLYDYLIFRISSSPAIRANISVTNSKSEGCSYIRFANHLVSLSKGCMLYLKLTLDLIEKGHLVVKSSSYKVLPVSLCELYLLSFNLKFTTVRSFDRVTSLLQCCLAALSPLTSLELYHTVNAGILHQPIPWQEFLQRLDILTISNFLIVRQDKTLMFAHPSLREWLIRREENEGTKFLCDVRTGHALISFRLSRLEAPLDPNRCLELGHHILKAHIYKSVARDMPPGILSRDLQALWIYHSTYDLSRVLCAVRNVYNPNVKVSRLLLLAGANSNSRTNQLEETPLIVAAAHQGHIGVVSLLLEFGADINAVTSTGLSPLSIASKQGCLEIVHLLLAKGAKINQMDKTGRCPLVYAAMNGHLEVTSKLVQFEWTGEPGLEKTAQQAFVATAQNGHIAECEFMLSMAEVKINTPDDLTGQTALTAACFAGHIKVCDFLLRCNASVFAINSQGEPPLICAVVAGHWEVVEILLNHNASLEQTNSKGCTALMMAAREGHLGVLELLISKGASTSATDNQGMNALCWACSRGQLEVVQILLSHGSDIHHTDKHEQTPLDMAATQGDPAVIQLLLDSGATTGGNVRPLDRAVACNNLDAVSCFLQRGTKLGPQTWSMAEGKTEVLHVLLKKLLDDGTTLYKRGRLKEAAHRYQYGLRKFPPEETLTREYQLTFHQLKFQFLVTLSRCKRKIKDFDSAIEAAETAVEVSPKAFEGYYTRARAKQEVGQLQAALNDLTEALRLSPMNQNVRKALSRLKDELISAREESKQSVVSPTTSRSGNNAEEFSRYPTNTKLLSESTKCMGTIDIASALSRIPSKPLEYTTPSIETII</sequence>
<evidence type="ECO:0000256" key="7">
    <source>
        <dbReference type="ARBA" id="ARBA00023018"/>
    </source>
</evidence>
<dbReference type="Gene3D" id="1.25.40.20">
    <property type="entry name" value="Ankyrin repeat-containing domain"/>
    <property type="match status" value="3"/>
</dbReference>
<dbReference type="InterPro" id="IPR058056">
    <property type="entry name" value="WH_TANC1/2"/>
</dbReference>
<dbReference type="Gene3D" id="1.25.40.10">
    <property type="entry name" value="Tetratricopeptide repeat domain"/>
    <property type="match status" value="1"/>
</dbReference>
<keyword evidence="10" id="KW-1053">Target membrane</keyword>
<comment type="subcellular location">
    <subcellularLocation>
        <location evidence="11">Postsynapse</location>
    </subcellularLocation>
    <subcellularLocation>
        <location evidence="1">Target cell membrane</location>
    </subcellularLocation>
</comment>
<feature type="repeat" description="TPR" evidence="14">
    <location>
        <begin position="1203"/>
        <end position="1236"/>
    </location>
</feature>
<dbReference type="PROSITE" id="PS50297">
    <property type="entry name" value="ANK_REP_REGION"/>
    <property type="match status" value="5"/>
</dbReference>